<gene>
    <name evidence="1" type="ORF">POM88_011814</name>
</gene>
<accession>A0AAD8IXH2</accession>
<evidence type="ECO:0000313" key="2">
    <source>
        <dbReference type="Proteomes" id="UP001237642"/>
    </source>
</evidence>
<dbReference type="Proteomes" id="UP001237642">
    <property type="component" value="Unassembled WGS sequence"/>
</dbReference>
<organism evidence="1 2">
    <name type="scientific">Heracleum sosnowskyi</name>
    <dbReference type="NCBI Taxonomy" id="360622"/>
    <lineage>
        <taxon>Eukaryota</taxon>
        <taxon>Viridiplantae</taxon>
        <taxon>Streptophyta</taxon>
        <taxon>Embryophyta</taxon>
        <taxon>Tracheophyta</taxon>
        <taxon>Spermatophyta</taxon>
        <taxon>Magnoliopsida</taxon>
        <taxon>eudicotyledons</taxon>
        <taxon>Gunneridae</taxon>
        <taxon>Pentapetalae</taxon>
        <taxon>asterids</taxon>
        <taxon>campanulids</taxon>
        <taxon>Apiales</taxon>
        <taxon>Apiaceae</taxon>
        <taxon>Apioideae</taxon>
        <taxon>apioid superclade</taxon>
        <taxon>Tordylieae</taxon>
        <taxon>Tordyliinae</taxon>
        <taxon>Heracleum</taxon>
    </lineage>
</organism>
<evidence type="ECO:0000313" key="1">
    <source>
        <dbReference type="EMBL" id="KAK1392758.1"/>
    </source>
</evidence>
<sequence length="193" mass="21245">MVLLSEIVQTFILADFCYYYVKIVVNGQLLVSLPPDFEVSLAYESDDFVPPGVVSPTFAQYAVSSLTDASVKYSGRNLSSPIKASLHFSLCRSGIFSLDRVDAVIEVSEWVKIPKKKLTVENSTSEFPNITVEGSPQNVSEETADNLNSEGGLNITDSSVDNQNSTDLIVFQHVLGANSEMNLLYLCKDKFEQ</sequence>
<dbReference type="EMBL" id="JAUIZM010000003">
    <property type="protein sequence ID" value="KAK1392758.1"/>
    <property type="molecule type" value="Genomic_DNA"/>
</dbReference>
<proteinExistence type="predicted"/>
<name>A0AAD8IXH2_9APIA</name>
<dbReference type="Gene3D" id="2.60.34.10">
    <property type="entry name" value="Substrate Binding Domain Of DNAk, Chain A, domain 1"/>
    <property type="match status" value="1"/>
</dbReference>
<dbReference type="InterPro" id="IPR029047">
    <property type="entry name" value="HSP70_peptide-bd_sf"/>
</dbReference>
<comment type="caution">
    <text evidence="1">The sequence shown here is derived from an EMBL/GenBank/DDBJ whole genome shotgun (WGS) entry which is preliminary data.</text>
</comment>
<dbReference type="AlphaFoldDB" id="A0AAD8IXH2"/>
<reference evidence="1" key="1">
    <citation type="submission" date="2023-02" db="EMBL/GenBank/DDBJ databases">
        <title>Genome of toxic invasive species Heracleum sosnowskyi carries increased number of genes despite the absence of recent whole-genome duplications.</title>
        <authorList>
            <person name="Schelkunov M."/>
            <person name="Shtratnikova V."/>
            <person name="Makarenko M."/>
            <person name="Klepikova A."/>
            <person name="Omelchenko D."/>
            <person name="Novikova G."/>
            <person name="Obukhova E."/>
            <person name="Bogdanov V."/>
            <person name="Penin A."/>
            <person name="Logacheva M."/>
        </authorList>
    </citation>
    <scope>NUCLEOTIDE SEQUENCE</scope>
    <source>
        <strain evidence="1">Hsosn_3</strain>
        <tissue evidence="1">Leaf</tissue>
    </source>
</reference>
<reference evidence="1" key="2">
    <citation type="submission" date="2023-05" db="EMBL/GenBank/DDBJ databases">
        <authorList>
            <person name="Schelkunov M.I."/>
        </authorList>
    </citation>
    <scope>NUCLEOTIDE SEQUENCE</scope>
    <source>
        <strain evidence="1">Hsosn_3</strain>
        <tissue evidence="1">Leaf</tissue>
    </source>
</reference>
<keyword evidence="2" id="KW-1185">Reference proteome</keyword>
<protein>
    <submittedName>
        <fullName evidence="1">Uncharacterized protein</fullName>
    </submittedName>
</protein>